<reference evidence="2" key="1">
    <citation type="journal article" date="2019" name="Int. J. Syst. Evol. Microbiol.">
        <title>The Global Catalogue of Microorganisms (GCM) 10K type strain sequencing project: providing services to taxonomists for standard genome sequencing and annotation.</title>
        <authorList>
            <consortium name="The Broad Institute Genomics Platform"/>
            <consortium name="The Broad Institute Genome Sequencing Center for Infectious Disease"/>
            <person name="Wu L."/>
            <person name="Ma J."/>
        </authorList>
    </citation>
    <scope>NUCLEOTIDE SEQUENCE [LARGE SCALE GENOMIC DNA]</scope>
    <source>
        <strain evidence="2">JCM 30742</strain>
    </source>
</reference>
<dbReference type="Proteomes" id="UP001500752">
    <property type="component" value="Unassembled WGS sequence"/>
</dbReference>
<protein>
    <submittedName>
        <fullName evidence="1">Uncharacterized protein</fullName>
    </submittedName>
</protein>
<dbReference type="EMBL" id="BAABEO010000001">
    <property type="protein sequence ID" value="GAA3665402.1"/>
    <property type="molecule type" value="Genomic_DNA"/>
</dbReference>
<comment type="caution">
    <text evidence="1">The sequence shown here is derived from an EMBL/GenBank/DDBJ whole genome shotgun (WGS) entry which is preliminary data.</text>
</comment>
<organism evidence="1 2">
    <name type="scientific">Arthrobacter ginkgonis</name>
    <dbReference type="NCBI Taxonomy" id="1630594"/>
    <lineage>
        <taxon>Bacteria</taxon>
        <taxon>Bacillati</taxon>
        <taxon>Actinomycetota</taxon>
        <taxon>Actinomycetes</taxon>
        <taxon>Micrococcales</taxon>
        <taxon>Micrococcaceae</taxon>
        <taxon>Arthrobacter</taxon>
    </lineage>
</organism>
<evidence type="ECO:0000313" key="2">
    <source>
        <dbReference type="Proteomes" id="UP001500752"/>
    </source>
</evidence>
<evidence type="ECO:0000313" key="1">
    <source>
        <dbReference type="EMBL" id="GAA3665402.1"/>
    </source>
</evidence>
<sequence>MEALIHAFERDVRLIPEDRFAVYQKGWEGRIGMALIDAVYSKQTRYKTKRGKGLLARLLAFQDEHAEAGRDLRNLLELPESALRRILGNGVTNRRSKASAVLEAARNLGQLGVYTHQEYDHCNQAHRDAYLGVHGLGPVTHNYFGMLLGYPDTKPDTWIIRAVQRVADAEGIRVKVDSKLARTVLTAAHERTGLGKTVTHMDHAVWLTERERTA</sequence>
<keyword evidence="2" id="KW-1185">Reference proteome</keyword>
<proteinExistence type="predicted"/>
<dbReference type="RefSeq" id="WP_345147568.1">
    <property type="nucleotide sequence ID" value="NZ_BAABEO010000001.1"/>
</dbReference>
<gene>
    <name evidence="1" type="ORF">GCM10023081_00320</name>
</gene>
<name>A0ABP7BMR6_9MICC</name>
<accession>A0ABP7BMR6</accession>